<sequence length="322" mass="35850">MTDGGPTLLEPGGTNSVGRMLGLLGDEWSLLILGQSSRGLTRYGEFRRAMPISNSVLTHRLTQLSEHGLLERRIYRTNPLRAEYLPTARSRTLWPMMLAIWEWERRWTGPAGEALPRRRHDTCGTEFAPLLTCRACGDPVEARDIRAAWGPSGSWERSVPASATRRRPDSVQDSLQYPQTLELFGNRWSSALIGAAFRGMVRFSQFETALGAPPTLIAERLRAFVGLGVLESRQHARHPGRPEYHLTDKGRAFFPVTALSLHWAEKWFVSPEGPALVQTHTACGEDFVAHLACDQCRQPLVTGTITIVPVTEDRTTPEEGTA</sequence>
<reference evidence="5" key="2">
    <citation type="submission" date="2020-09" db="EMBL/GenBank/DDBJ databases">
        <title>Novel species in genus Aeromicrobium.</title>
        <authorList>
            <person name="Zhang G."/>
        </authorList>
    </citation>
    <scope>NUCLEOTIDE SEQUENCE</scope>
    <source>
        <strain evidence="5">SSW1-57</strain>
    </source>
</reference>
<keyword evidence="3" id="KW-0804">Transcription</keyword>
<dbReference type="AlphaFoldDB" id="A0A8I0FSK4"/>
<feature type="domain" description="HTH hxlR-type" evidence="4">
    <location>
        <begin position="10"/>
        <end position="112"/>
    </location>
</feature>
<accession>A0A8I0FSK4</accession>
<evidence type="ECO:0000313" key="6">
    <source>
        <dbReference type="EMBL" id="NYI36914.1"/>
    </source>
</evidence>
<dbReference type="InterPro" id="IPR036390">
    <property type="entry name" value="WH_DNA-bd_sf"/>
</dbReference>
<keyword evidence="7" id="KW-1185">Reference proteome</keyword>
<feature type="domain" description="HTH hxlR-type" evidence="4">
    <location>
        <begin position="175"/>
        <end position="272"/>
    </location>
</feature>
<evidence type="ECO:0000313" key="7">
    <source>
        <dbReference type="Proteomes" id="UP000587211"/>
    </source>
</evidence>
<dbReference type="EMBL" id="JACBZN010000001">
    <property type="protein sequence ID" value="NYI36914.1"/>
    <property type="molecule type" value="Genomic_DNA"/>
</dbReference>
<evidence type="ECO:0000256" key="1">
    <source>
        <dbReference type="ARBA" id="ARBA00023015"/>
    </source>
</evidence>
<keyword evidence="1" id="KW-0805">Transcription regulation</keyword>
<dbReference type="Proteomes" id="UP000659061">
    <property type="component" value="Unassembled WGS sequence"/>
</dbReference>
<evidence type="ECO:0000313" key="8">
    <source>
        <dbReference type="Proteomes" id="UP000659061"/>
    </source>
</evidence>
<comment type="caution">
    <text evidence="5">The sequence shown here is derived from an EMBL/GenBank/DDBJ whole genome shotgun (WGS) entry which is preliminary data.</text>
</comment>
<dbReference type="GO" id="GO:0003677">
    <property type="term" value="F:DNA binding"/>
    <property type="evidence" value="ECO:0007669"/>
    <property type="project" value="UniProtKB-KW"/>
</dbReference>
<organism evidence="5 8">
    <name type="scientific">Aeromicrobium tamlense</name>
    <dbReference type="NCBI Taxonomy" id="375541"/>
    <lineage>
        <taxon>Bacteria</taxon>
        <taxon>Bacillati</taxon>
        <taxon>Actinomycetota</taxon>
        <taxon>Actinomycetes</taxon>
        <taxon>Propionibacteriales</taxon>
        <taxon>Nocardioidaceae</taxon>
        <taxon>Aeromicrobium</taxon>
    </lineage>
</organism>
<dbReference type="EMBL" id="JACWMT010000001">
    <property type="protein sequence ID" value="MBD1269177.1"/>
    <property type="molecule type" value="Genomic_DNA"/>
</dbReference>
<evidence type="ECO:0000313" key="5">
    <source>
        <dbReference type="EMBL" id="MBD1269177.1"/>
    </source>
</evidence>
<name>A0A8I0FSK4_9ACTN</name>
<evidence type="ECO:0000256" key="2">
    <source>
        <dbReference type="ARBA" id="ARBA00023125"/>
    </source>
</evidence>
<dbReference type="SUPFAM" id="SSF46785">
    <property type="entry name" value="Winged helix' DNA-binding domain"/>
    <property type="match status" value="2"/>
</dbReference>
<dbReference type="PANTHER" id="PTHR33204:SF18">
    <property type="entry name" value="TRANSCRIPTIONAL REGULATORY PROTEIN"/>
    <property type="match status" value="1"/>
</dbReference>
<dbReference type="RefSeq" id="WP_179422957.1">
    <property type="nucleotide sequence ID" value="NZ_BAAAMP010000002.1"/>
</dbReference>
<gene>
    <name evidence="6" type="ORF">BJ975_000289</name>
    <name evidence="5" type="ORF">IDH50_02930</name>
</gene>
<dbReference type="InterPro" id="IPR036388">
    <property type="entry name" value="WH-like_DNA-bd_sf"/>
</dbReference>
<protein>
    <submittedName>
        <fullName evidence="6">DNA-binding HxlR family transcriptional regulator</fullName>
    </submittedName>
    <submittedName>
        <fullName evidence="5">Helix-turn-helix transcriptional regulator</fullName>
    </submittedName>
</protein>
<dbReference type="Pfam" id="PF01638">
    <property type="entry name" value="HxlR"/>
    <property type="match status" value="2"/>
</dbReference>
<evidence type="ECO:0000256" key="3">
    <source>
        <dbReference type="ARBA" id="ARBA00023163"/>
    </source>
</evidence>
<proteinExistence type="predicted"/>
<dbReference type="Gene3D" id="1.10.10.10">
    <property type="entry name" value="Winged helix-like DNA-binding domain superfamily/Winged helix DNA-binding domain"/>
    <property type="match status" value="2"/>
</dbReference>
<dbReference type="PROSITE" id="PS51118">
    <property type="entry name" value="HTH_HXLR"/>
    <property type="match status" value="2"/>
</dbReference>
<dbReference type="Proteomes" id="UP000587211">
    <property type="component" value="Unassembled WGS sequence"/>
</dbReference>
<dbReference type="InterPro" id="IPR002577">
    <property type="entry name" value="HTH_HxlR"/>
</dbReference>
<evidence type="ECO:0000259" key="4">
    <source>
        <dbReference type="PROSITE" id="PS51118"/>
    </source>
</evidence>
<dbReference type="PANTHER" id="PTHR33204">
    <property type="entry name" value="TRANSCRIPTIONAL REGULATOR, MARR FAMILY"/>
    <property type="match status" value="1"/>
</dbReference>
<reference evidence="6 7" key="1">
    <citation type="submission" date="2020-07" db="EMBL/GenBank/DDBJ databases">
        <title>Sequencing the genomes of 1000 actinobacteria strains.</title>
        <authorList>
            <person name="Klenk H.-P."/>
        </authorList>
    </citation>
    <scope>NUCLEOTIDE SEQUENCE [LARGE SCALE GENOMIC DNA]</scope>
    <source>
        <strain evidence="6 7">DSM 19087</strain>
    </source>
</reference>
<keyword evidence="2 6" id="KW-0238">DNA-binding</keyword>